<evidence type="ECO:0000313" key="3">
    <source>
        <dbReference type="Proteomes" id="UP000322981"/>
    </source>
</evidence>
<proteinExistence type="predicted"/>
<evidence type="ECO:0000259" key="1">
    <source>
        <dbReference type="Pfam" id="PF04986"/>
    </source>
</evidence>
<dbReference type="AlphaFoldDB" id="A0A5M8FAA6"/>
<dbReference type="RefSeq" id="WP_150094954.1">
    <property type="nucleotide sequence ID" value="NZ_JBFUOH010000064.1"/>
</dbReference>
<evidence type="ECO:0000313" key="2">
    <source>
        <dbReference type="EMBL" id="KAA6181778.1"/>
    </source>
</evidence>
<reference evidence="2 3" key="1">
    <citation type="submission" date="2019-09" db="EMBL/GenBank/DDBJ databases">
        <title>Whole-genome sequence of the purple sulfur bacterium Thiohalocapsa marina DSM 19078.</title>
        <authorList>
            <person name="Kyndt J.A."/>
            <person name="Meyer T.E."/>
        </authorList>
    </citation>
    <scope>NUCLEOTIDE SEQUENCE [LARGE SCALE GENOMIC DNA]</scope>
    <source>
        <strain evidence="2 3">DSM 19078</strain>
    </source>
</reference>
<dbReference type="Pfam" id="PF04986">
    <property type="entry name" value="Y2_Tnp"/>
    <property type="match status" value="1"/>
</dbReference>
<dbReference type="OrthoDB" id="6979325at2"/>
<name>A0A5M8FAA6_9GAMM</name>
<protein>
    <recommendedName>
        <fullName evidence="1">Transposase IS801/IS1294 domain-containing protein</fullName>
    </recommendedName>
</protein>
<dbReference type="GO" id="GO:0003677">
    <property type="term" value="F:DNA binding"/>
    <property type="evidence" value="ECO:0007669"/>
    <property type="project" value="InterPro"/>
</dbReference>
<comment type="caution">
    <text evidence="2">The sequence shown here is derived from an EMBL/GenBank/DDBJ whole genome shotgun (WGS) entry which is preliminary data.</text>
</comment>
<accession>A0A5M8FAA6</accession>
<dbReference type="InterPro" id="IPR007069">
    <property type="entry name" value="Transposase_32"/>
</dbReference>
<feature type="domain" description="Transposase IS801/IS1294" evidence="1">
    <location>
        <begin position="2"/>
        <end position="59"/>
    </location>
</feature>
<dbReference type="EMBL" id="VWXX01000062">
    <property type="protein sequence ID" value="KAA6181778.1"/>
    <property type="molecule type" value="Genomic_DNA"/>
</dbReference>
<keyword evidence="3" id="KW-1185">Reference proteome</keyword>
<dbReference type="Proteomes" id="UP000322981">
    <property type="component" value="Unassembled WGS sequence"/>
</dbReference>
<dbReference type="GO" id="GO:0006313">
    <property type="term" value="P:DNA transposition"/>
    <property type="evidence" value="ECO:0007669"/>
    <property type="project" value="InterPro"/>
</dbReference>
<dbReference type="GO" id="GO:0004803">
    <property type="term" value="F:transposase activity"/>
    <property type="evidence" value="ECO:0007669"/>
    <property type="project" value="InterPro"/>
</dbReference>
<gene>
    <name evidence="2" type="ORF">F2Q65_18885</name>
</gene>
<sequence length="134" mass="14231">MRRFGASLNRHVHYHCCVIDGVCEPAEDVGDRPQSVRFRPAAELTPEAVAAVAEQVRVRGGNAPSSGQPGRSGWLGFPIRWLCVFNAGQSRLFAGGACACQVCPHRPNARGGYQCPVPGSPLKGPITSSVIQPP</sequence>
<organism evidence="2 3">
    <name type="scientific">Thiohalocapsa marina</name>
    <dbReference type="NCBI Taxonomy" id="424902"/>
    <lineage>
        <taxon>Bacteria</taxon>
        <taxon>Pseudomonadati</taxon>
        <taxon>Pseudomonadota</taxon>
        <taxon>Gammaproteobacteria</taxon>
        <taxon>Chromatiales</taxon>
        <taxon>Chromatiaceae</taxon>
        <taxon>Thiohalocapsa</taxon>
    </lineage>
</organism>